<dbReference type="Pfam" id="PF00172">
    <property type="entry name" value="Zn_clus"/>
    <property type="match status" value="1"/>
</dbReference>
<dbReference type="GO" id="GO:0003677">
    <property type="term" value="F:DNA binding"/>
    <property type="evidence" value="ECO:0007669"/>
    <property type="project" value="UniProtKB-KW"/>
</dbReference>
<evidence type="ECO:0000256" key="4">
    <source>
        <dbReference type="ARBA" id="ARBA00023242"/>
    </source>
</evidence>
<gene>
    <name evidence="7" type="ORF">Z518_02812</name>
</gene>
<dbReference type="SUPFAM" id="SSF57701">
    <property type="entry name" value="Zn2/Cys6 DNA-binding domain"/>
    <property type="match status" value="1"/>
</dbReference>
<organism evidence="7 8">
    <name type="scientific">Rhinocladiella mackenziei CBS 650.93</name>
    <dbReference type="NCBI Taxonomy" id="1442369"/>
    <lineage>
        <taxon>Eukaryota</taxon>
        <taxon>Fungi</taxon>
        <taxon>Dikarya</taxon>
        <taxon>Ascomycota</taxon>
        <taxon>Pezizomycotina</taxon>
        <taxon>Eurotiomycetes</taxon>
        <taxon>Chaetothyriomycetidae</taxon>
        <taxon>Chaetothyriales</taxon>
        <taxon>Herpotrichiellaceae</taxon>
        <taxon>Rhinocladiella</taxon>
    </lineage>
</organism>
<protein>
    <recommendedName>
        <fullName evidence="6">Zn(2)-C6 fungal-type domain-containing protein</fullName>
    </recommendedName>
</protein>
<evidence type="ECO:0000256" key="3">
    <source>
        <dbReference type="ARBA" id="ARBA00023163"/>
    </source>
</evidence>
<dbReference type="InterPro" id="IPR036864">
    <property type="entry name" value="Zn2-C6_fun-type_DNA-bd_sf"/>
</dbReference>
<dbReference type="Proteomes" id="UP000053617">
    <property type="component" value="Unassembled WGS sequence"/>
</dbReference>
<keyword evidence="4" id="KW-0539">Nucleus</keyword>
<reference evidence="7 8" key="1">
    <citation type="submission" date="2015-01" db="EMBL/GenBank/DDBJ databases">
        <title>The Genome Sequence of Rhinocladiella mackenzie CBS 650.93.</title>
        <authorList>
            <consortium name="The Broad Institute Genomics Platform"/>
            <person name="Cuomo C."/>
            <person name="de Hoog S."/>
            <person name="Gorbushina A."/>
            <person name="Stielow B."/>
            <person name="Teixiera M."/>
            <person name="Abouelleil A."/>
            <person name="Chapman S.B."/>
            <person name="Priest M."/>
            <person name="Young S.K."/>
            <person name="Wortman J."/>
            <person name="Nusbaum C."/>
            <person name="Birren B."/>
        </authorList>
    </citation>
    <scope>NUCLEOTIDE SEQUENCE [LARGE SCALE GENOMIC DNA]</scope>
    <source>
        <strain evidence="7 8">CBS 650.93</strain>
    </source>
</reference>
<dbReference type="GeneID" id="25290883"/>
<dbReference type="OrthoDB" id="4491390at2759"/>
<feature type="domain" description="Zn(2)-C6 fungal-type" evidence="6">
    <location>
        <begin position="10"/>
        <end position="38"/>
    </location>
</feature>
<feature type="compositionally biased region" description="Polar residues" evidence="5">
    <location>
        <begin position="80"/>
        <end position="101"/>
    </location>
</feature>
<dbReference type="GO" id="GO:0008270">
    <property type="term" value="F:zinc ion binding"/>
    <property type="evidence" value="ECO:0007669"/>
    <property type="project" value="InterPro"/>
</dbReference>
<evidence type="ECO:0000313" key="7">
    <source>
        <dbReference type="EMBL" id="KIX08156.1"/>
    </source>
</evidence>
<sequence length="531" mass="59685">MPNVGRPSRDCHLCRQRRVKCDLTQPECIRCTRLGKKCPGYRDESDLLFRVENPASFADGTTRDRRRKHGGKAPPDARQHSTAPAQSSENEGGPAGSTNTGGVLIRADSQDTVIFSGWYLTPSRNSAECWDSQALPLCLSNIRAPVQHRMVFGFLGFLPEMIARSGEESSVALTCRAIAQAFITNQLRTPEAQSQRGIAYGKALTSTNAVLRDPALQTQDETLTCVWLLSLYELIVGSSSPTQNVGPVTWNVHTQGLVSLLRLRGTSHFSTPIERNLFWLVYNTVQIRCFIAGVECPPESLEWLQALQTNLRDEEMHLHRVCVYGYHASFICAKIRTVISQGIISSPNPSLKLLAEAETLEREVNEQLISLPQVLDTNALGPELGETRLNVRDITVRTFYCAFRLKTHLTVIELLDLIRLHISGIDTEMLENQCQHHVMKTQMLADEILAGVPFLYQSRDAPAEFQPGRPRYWTDGLRLLWPLRLVAYWRSVREDQRRVAGSFLRHIKEELGIQQATEAFIPGTLNMGQDR</sequence>
<keyword evidence="2" id="KW-0238">DNA-binding</keyword>
<evidence type="ECO:0000256" key="2">
    <source>
        <dbReference type="ARBA" id="ARBA00023125"/>
    </source>
</evidence>
<dbReference type="PANTHER" id="PTHR38791">
    <property type="entry name" value="ZN(II)2CYS6 TRANSCRIPTION FACTOR (EUROFUNG)-RELATED-RELATED"/>
    <property type="match status" value="1"/>
</dbReference>
<accession>A0A0D2IXR1</accession>
<keyword evidence="8" id="KW-1185">Reference proteome</keyword>
<dbReference type="GO" id="GO:0000981">
    <property type="term" value="F:DNA-binding transcription factor activity, RNA polymerase II-specific"/>
    <property type="evidence" value="ECO:0007669"/>
    <property type="project" value="InterPro"/>
</dbReference>
<keyword evidence="1" id="KW-0805">Transcription regulation</keyword>
<keyword evidence="3" id="KW-0804">Transcription</keyword>
<evidence type="ECO:0000313" key="8">
    <source>
        <dbReference type="Proteomes" id="UP000053617"/>
    </source>
</evidence>
<evidence type="ECO:0000259" key="6">
    <source>
        <dbReference type="PROSITE" id="PS50048"/>
    </source>
</evidence>
<dbReference type="AlphaFoldDB" id="A0A0D2IXR1"/>
<proteinExistence type="predicted"/>
<dbReference type="PROSITE" id="PS50048">
    <property type="entry name" value="ZN2_CY6_FUNGAL_2"/>
    <property type="match status" value="1"/>
</dbReference>
<dbReference type="Gene3D" id="4.10.240.10">
    <property type="entry name" value="Zn(2)-C6 fungal-type DNA-binding domain"/>
    <property type="match status" value="1"/>
</dbReference>
<dbReference type="HOGENOM" id="CLU_025204_0_0_1"/>
<dbReference type="InterPro" id="IPR053175">
    <property type="entry name" value="DHMBA_Reg_Transcription_Factor"/>
</dbReference>
<dbReference type="CDD" id="cd00067">
    <property type="entry name" value="GAL4"/>
    <property type="match status" value="1"/>
</dbReference>
<dbReference type="EMBL" id="KN847476">
    <property type="protein sequence ID" value="KIX08156.1"/>
    <property type="molecule type" value="Genomic_DNA"/>
</dbReference>
<dbReference type="InterPro" id="IPR001138">
    <property type="entry name" value="Zn2Cys6_DnaBD"/>
</dbReference>
<evidence type="ECO:0000256" key="1">
    <source>
        <dbReference type="ARBA" id="ARBA00023015"/>
    </source>
</evidence>
<dbReference type="RefSeq" id="XP_013275292.1">
    <property type="nucleotide sequence ID" value="XM_013419838.1"/>
</dbReference>
<dbReference type="SMART" id="SM00066">
    <property type="entry name" value="GAL4"/>
    <property type="match status" value="1"/>
</dbReference>
<feature type="region of interest" description="Disordered" evidence="5">
    <location>
        <begin position="58"/>
        <end position="103"/>
    </location>
</feature>
<name>A0A0D2IXR1_9EURO</name>
<dbReference type="VEuPathDB" id="FungiDB:Z518_02812"/>
<evidence type="ECO:0000256" key="5">
    <source>
        <dbReference type="SAM" id="MobiDB-lite"/>
    </source>
</evidence>